<name>A0AAD7RLQ1_9TELE</name>
<keyword evidence="2" id="KW-1185">Reference proteome</keyword>
<reference evidence="1" key="1">
    <citation type="journal article" date="2023" name="Science">
        <title>Genome structures resolve the early diversification of teleost fishes.</title>
        <authorList>
            <person name="Parey E."/>
            <person name="Louis A."/>
            <person name="Montfort J."/>
            <person name="Bouchez O."/>
            <person name="Roques C."/>
            <person name="Iampietro C."/>
            <person name="Lluch J."/>
            <person name="Castinel A."/>
            <person name="Donnadieu C."/>
            <person name="Desvignes T."/>
            <person name="Floi Bucao C."/>
            <person name="Jouanno E."/>
            <person name="Wen M."/>
            <person name="Mejri S."/>
            <person name="Dirks R."/>
            <person name="Jansen H."/>
            <person name="Henkel C."/>
            <person name="Chen W.J."/>
            <person name="Zahm M."/>
            <person name="Cabau C."/>
            <person name="Klopp C."/>
            <person name="Thompson A.W."/>
            <person name="Robinson-Rechavi M."/>
            <person name="Braasch I."/>
            <person name="Lecointre G."/>
            <person name="Bobe J."/>
            <person name="Postlethwait J.H."/>
            <person name="Berthelot C."/>
            <person name="Roest Crollius H."/>
            <person name="Guiguen Y."/>
        </authorList>
    </citation>
    <scope>NUCLEOTIDE SEQUENCE</scope>
    <source>
        <strain evidence="1">NC1722</strain>
    </source>
</reference>
<evidence type="ECO:0000313" key="1">
    <source>
        <dbReference type="EMBL" id="KAJ8386403.1"/>
    </source>
</evidence>
<dbReference type="Proteomes" id="UP001221898">
    <property type="component" value="Unassembled WGS sequence"/>
</dbReference>
<accession>A0AAD7RLQ1</accession>
<protein>
    <submittedName>
        <fullName evidence="1">Uncharacterized protein</fullName>
    </submittedName>
</protein>
<sequence>MRWREQTGEQHGIVSRLTARGAEIMIWLYTPGIITRHHSVPQTGRSDPGWSGAAIETPHWSVMMRSIFMNLPASRRELAARRRGVIVMRAALQQLGPRSSAETAGLR</sequence>
<comment type="caution">
    <text evidence="1">The sequence shown here is derived from an EMBL/GenBank/DDBJ whole genome shotgun (WGS) entry which is preliminary data.</text>
</comment>
<dbReference type="EMBL" id="JAINUG010000229">
    <property type="protein sequence ID" value="KAJ8386403.1"/>
    <property type="molecule type" value="Genomic_DNA"/>
</dbReference>
<dbReference type="AlphaFoldDB" id="A0AAD7RLQ1"/>
<gene>
    <name evidence="1" type="ORF">AAFF_G00171080</name>
</gene>
<evidence type="ECO:0000313" key="2">
    <source>
        <dbReference type="Proteomes" id="UP001221898"/>
    </source>
</evidence>
<organism evidence="1 2">
    <name type="scientific">Aldrovandia affinis</name>
    <dbReference type="NCBI Taxonomy" id="143900"/>
    <lineage>
        <taxon>Eukaryota</taxon>
        <taxon>Metazoa</taxon>
        <taxon>Chordata</taxon>
        <taxon>Craniata</taxon>
        <taxon>Vertebrata</taxon>
        <taxon>Euteleostomi</taxon>
        <taxon>Actinopterygii</taxon>
        <taxon>Neopterygii</taxon>
        <taxon>Teleostei</taxon>
        <taxon>Notacanthiformes</taxon>
        <taxon>Halosauridae</taxon>
        <taxon>Aldrovandia</taxon>
    </lineage>
</organism>
<proteinExistence type="predicted"/>